<dbReference type="GO" id="GO:0006508">
    <property type="term" value="P:proteolysis"/>
    <property type="evidence" value="ECO:0007669"/>
    <property type="project" value="InterPro"/>
</dbReference>
<gene>
    <name evidence="3" type="ORF">GSLYS_00007169001</name>
</gene>
<dbReference type="InterPro" id="IPR009003">
    <property type="entry name" value="Peptidase_S1_PA"/>
</dbReference>
<dbReference type="PANTHER" id="PTHR24250:SF27">
    <property type="entry name" value="ELASTASE 2 LIKE"/>
    <property type="match status" value="1"/>
</dbReference>
<name>A0AAV2HGQ6_LYMST</name>
<dbReference type="SMART" id="SM00020">
    <property type="entry name" value="Tryp_SPc"/>
    <property type="match status" value="1"/>
</dbReference>
<dbReference type="FunFam" id="2.40.10.10:FF:000068">
    <property type="entry name" value="transmembrane protease serine 2"/>
    <property type="match status" value="1"/>
</dbReference>
<evidence type="ECO:0000259" key="2">
    <source>
        <dbReference type="PROSITE" id="PS50240"/>
    </source>
</evidence>
<accession>A0AAV2HGQ6</accession>
<dbReference type="AlphaFoldDB" id="A0AAV2HGQ6"/>
<evidence type="ECO:0000313" key="3">
    <source>
        <dbReference type="EMBL" id="CAL1533151.1"/>
    </source>
</evidence>
<dbReference type="InterPro" id="IPR001254">
    <property type="entry name" value="Trypsin_dom"/>
</dbReference>
<comment type="caution">
    <text evidence="3">The sequence shown here is derived from an EMBL/GenBank/DDBJ whole genome shotgun (WGS) entry which is preliminary data.</text>
</comment>
<keyword evidence="4" id="KW-1185">Reference proteome</keyword>
<dbReference type="SUPFAM" id="SSF50494">
    <property type="entry name" value="Trypsin-like serine proteases"/>
    <property type="match status" value="1"/>
</dbReference>
<dbReference type="InterPro" id="IPR043504">
    <property type="entry name" value="Peptidase_S1_PA_chymotrypsin"/>
</dbReference>
<dbReference type="Proteomes" id="UP001497497">
    <property type="component" value="Unassembled WGS sequence"/>
</dbReference>
<dbReference type="GO" id="GO:0004252">
    <property type="term" value="F:serine-type endopeptidase activity"/>
    <property type="evidence" value="ECO:0007669"/>
    <property type="project" value="InterPro"/>
</dbReference>
<keyword evidence="1" id="KW-1015">Disulfide bond</keyword>
<dbReference type="EMBL" id="CAXITT010000135">
    <property type="protein sequence ID" value="CAL1533151.1"/>
    <property type="molecule type" value="Genomic_DNA"/>
</dbReference>
<reference evidence="3 4" key="1">
    <citation type="submission" date="2024-04" db="EMBL/GenBank/DDBJ databases">
        <authorList>
            <consortium name="Genoscope - CEA"/>
            <person name="William W."/>
        </authorList>
    </citation>
    <scope>NUCLEOTIDE SEQUENCE [LARGE SCALE GENOMIC DNA]</scope>
</reference>
<dbReference type="CDD" id="cd00190">
    <property type="entry name" value="Tryp_SPc"/>
    <property type="match status" value="1"/>
</dbReference>
<dbReference type="InterPro" id="IPR001314">
    <property type="entry name" value="Peptidase_S1A"/>
</dbReference>
<dbReference type="PROSITE" id="PS50240">
    <property type="entry name" value="TRYPSIN_DOM"/>
    <property type="match status" value="1"/>
</dbReference>
<feature type="domain" description="Peptidase S1" evidence="2">
    <location>
        <begin position="1"/>
        <end position="217"/>
    </location>
</feature>
<proteinExistence type="predicted"/>
<dbReference type="Gene3D" id="2.40.10.10">
    <property type="entry name" value="Trypsin-like serine proteases"/>
    <property type="match status" value="1"/>
</dbReference>
<evidence type="ECO:0000256" key="1">
    <source>
        <dbReference type="ARBA" id="ARBA00023157"/>
    </source>
</evidence>
<dbReference type="PANTHER" id="PTHR24250">
    <property type="entry name" value="CHYMOTRYPSIN-RELATED"/>
    <property type="match status" value="1"/>
</dbReference>
<organism evidence="3 4">
    <name type="scientific">Lymnaea stagnalis</name>
    <name type="common">Great pond snail</name>
    <name type="synonym">Helix stagnalis</name>
    <dbReference type="NCBI Taxonomy" id="6523"/>
    <lineage>
        <taxon>Eukaryota</taxon>
        <taxon>Metazoa</taxon>
        <taxon>Spiralia</taxon>
        <taxon>Lophotrochozoa</taxon>
        <taxon>Mollusca</taxon>
        <taxon>Gastropoda</taxon>
        <taxon>Heterobranchia</taxon>
        <taxon>Euthyneura</taxon>
        <taxon>Panpulmonata</taxon>
        <taxon>Hygrophila</taxon>
        <taxon>Lymnaeoidea</taxon>
        <taxon>Lymnaeidae</taxon>
        <taxon>Lymnaea</taxon>
    </lineage>
</organism>
<feature type="non-terminal residue" evidence="3">
    <location>
        <position position="1"/>
    </location>
</feature>
<dbReference type="Pfam" id="PF00089">
    <property type="entry name" value="Trypsin"/>
    <property type="match status" value="1"/>
</dbReference>
<sequence length="220" mass="24946">WPWHAVIVGTDYHCAGVLVSDHWVLTVPRCAREVSEVYLGPLKLSVTPFNQVRTVEKIVVHEEYDPRTQHDSIALLRLDSPVVFTEHVKPICLPLDEIDPEGNVSCFVTGFGFASNASRAFPDFLQHKAVRVMRQDWCTFTWNVVGFFFDKRNLCTEIQDSGACDGEIGDPLTCQVGGKFYLVGLLCNRHTDCKKGFIPDIFIRISEYNYWIFDSIANNG</sequence>
<protein>
    <recommendedName>
        <fullName evidence="2">Peptidase S1 domain-containing protein</fullName>
    </recommendedName>
</protein>
<evidence type="ECO:0000313" key="4">
    <source>
        <dbReference type="Proteomes" id="UP001497497"/>
    </source>
</evidence>
<dbReference type="PRINTS" id="PR00722">
    <property type="entry name" value="CHYMOTRYPSIN"/>
</dbReference>